<dbReference type="RefSeq" id="XP_067077425.1">
    <property type="nucleotide sequence ID" value="XM_067221324.1"/>
</dbReference>
<dbReference type="PROSITE" id="PS50076">
    <property type="entry name" value="DNAJ_2"/>
    <property type="match status" value="1"/>
</dbReference>
<dbReference type="InterPro" id="IPR036869">
    <property type="entry name" value="J_dom_sf"/>
</dbReference>
<dbReference type="Gene3D" id="1.10.287.110">
    <property type="entry name" value="DnaJ domain"/>
    <property type="match status" value="1"/>
</dbReference>
<dbReference type="Proteomes" id="UP000195570">
    <property type="component" value="Unassembled WGS sequence"/>
</dbReference>
<accession>A0A1G4I2A7</accession>
<dbReference type="CDD" id="cd06257">
    <property type="entry name" value="DnaJ"/>
    <property type="match status" value="1"/>
</dbReference>
<evidence type="ECO:0000313" key="4">
    <source>
        <dbReference type="Proteomes" id="UP000195570"/>
    </source>
</evidence>
<feature type="domain" description="J" evidence="2">
    <location>
        <begin position="28"/>
        <end position="107"/>
    </location>
</feature>
<dbReference type="GeneID" id="92380251"/>
<keyword evidence="1" id="KW-0472">Membrane</keyword>
<dbReference type="InterPro" id="IPR001623">
    <property type="entry name" value="DnaJ_domain"/>
</dbReference>
<reference evidence="3" key="1">
    <citation type="submission" date="2016-09" db="EMBL/GenBank/DDBJ databases">
        <authorList>
            <person name="Hebert L."/>
            <person name="Moumen B."/>
        </authorList>
    </citation>
    <scope>NUCLEOTIDE SEQUENCE [LARGE SCALE GENOMIC DNA]</scope>
    <source>
        <strain evidence="3">OVI</strain>
    </source>
</reference>
<organism evidence="3 4">
    <name type="scientific">Trypanosoma equiperdum</name>
    <dbReference type="NCBI Taxonomy" id="5694"/>
    <lineage>
        <taxon>Eukaryota</taxon>
        <taxon>Discoba</taxon>
        <taxon>Euglenozoa</taxon>
        <taxon>Kinetoplastea</taxon>
        <taxon>Metakinetoplastina</taxon>
        <taxon>Trypanosomatida</taxon>
        <taxon>Trypanosomatidae</taxon>
        <taxon>Trypanosoma</taxon>
    </lineage>
</organism>
<evidence type="ECO:0000259" key="2">
    <source>
        <dbReference type="PROSITE" id="PS50076"/>
    </source>
</evidence>
<name>A0A1G4I2A7_TRYEQ</name>
<dbReference type="VEuPathDB" id="TriTrypDB:TEOVI_000631700"/>
<comment type="caution">
    <text evidence="3">The sequence shown here is derived from an EMBL/GenBank/DDBJ whole genome shotgun (WGS) entry which is preliminary data.</text>
</comment>
<evidence type="ECO:0000313" key="3">
    <source>
        <dbReference type="EMBL" id="SCU65911.1"/>
    </source>
</evidence>
<protein>
    <submittedName>
        <fullName evidence="3">Chaperone protein DNAj, putative</fullName>
    </submittedName>
</protein>
<keyword evidence="1" id="KW-1133">Transmembrane helix</keyword>
<dbReference type="AlphaFoldDB" id="A0A1G4I2A7"/>
<gene>
    <name evidence="3" type="ORF">TEOVI_000631700</name>
</gene>
<dbReference type="SUPFAM" id="SSF46565">
    <property type="entry name" value="Chaperone J-domain"/>
    <property type="match status" value="1"/>
</dbReference>
<proteinExistence type="predicted"/>
<evidence type="ECO:0000256" key="1">
    <source>
        <dbReference type="SAM" id="Phobius"/>
    </source>
</evidence>
<feature type="transmembrane region" description="Helical" evidence="1">
    <location>
        <begin position="128"/>
        <end position="147"/>
    </location>
</feature>
<sequence>MRRSAVRLVYEKFEGTIAGDKGYMTYQQACSIFGFEMSDRLEVTEIKKRFNKLVMRFHPDHGGTSEQFQLLREAHKLLLAHRHDKGESNRAGGTDVNFRRMNYDNMTNTIHRETAGNPEYRSFSLQDFAFFLALVIFVVSFYAYRAFHTQLQILRSRWSYTESMLHDEGGHKDVRGWHPWRTDRMTRDVMDEIGHLQQSISREMLEEKRSLSPLVHMPWQSGGPFANYTVARQPIGAVLEDADGQ</sequence>
<dbReference type="EMBL" id="CZPT02000457">
    <property type="protein sequence ID" value="SCU65911.1"/>
    <property type="molecule type" value="Genomic_DNA"/>
</dbReference>
<keyword evidence="1" id="KW-0812">Transmembrane</keyword>
<keyword evidence="4" id="KW-1185">Reference proteome</keyword>